<accession>A0A1H4CTZ0</accession>
<reference evidence="1 2" key="1">
    <citation type="submission" date="2016-10" db="EMBL/GenBank/DDBJ databases">
        <authorList>
            <person name="de Groot N.N."/>
        </authorList>
    </citation>
    <scope>NUCLEOTIDE SEQUENCE [LARGE SCALE GENOMIC DNA]</scope>
    <source>
        <strain evidence="1 2">DSM 15345</strain>
    </source>
</reference>
<dbReference type="AlphaFoldDB" id="A0A1H4CTZ0"/>
<evidence type="ECO:0000313" key="2">
    <source>
        <dbReference type="Proteomes" id="UP000198703"/>
    </source>
</evidence>
<dbReference type="Proteomes" id="UP000198703">
    <property type="component" value="Unassembled WGS sequence"/>
</dbReference>
<evidence type="ECO:0000313" key="1">
    <source>
        <dbReference type="EMBL" id="SEA63825.1"/>
    </source>
</evidence>
<dbReference type="STRING" id="89524.SAMN05444370_10833"/>
<protein>
    <recommendedName>
        <fullName evidence="3">Glycosyl transferase family 8</fullName>
    </recommendedName>
</protein>
<organism evidence="1 2">
    <name type="scientific">Rubrimonas cliftonensis</name>
    <dbReference type="NCBI Taxonomy" id="89524"/>
    <lineage>
        <taxon>Bacteria</taxon>
        <taxon>Pseudomonadati</taxon>
        <taxon>Pseudomonadota</taxon>
        <taxon>Alphaproteobacteria</taxon>
        <taxon>Rhodobacterales</taxon>
        <taxon>Paracoccaceae</taxon>
        <taxon>Rubrimonas</taxon>
    </lineage>
</organism>
<name>A0A1H4CTZ0_9RHOB</name>
<sequence length="316" mass="35687">MISVRQLRRRLGLWRYAVLHGARDRRLARAAAEAQREADAALEALPPLPAAGDGPEAHIMCGERQFVMGAWSSYSLLRFIPEARLVVHTDGSLTEQTLARWRRIAPGMRVVSREEGLAAMRRRLRPFPRILDWCERYHFGIKLGGTHSIAEAQRVLEFDSDTLALREPRALLDALRDSSVPLTWNADIAYCYAYPEATLRDALGDMLGPLPWRLNGGLMAGRRLDDADWALLDAALGRFGERAGIDPMRFWMHQTLIAVLASHMGDKARPLPREYDIHDGPTRPDASMRHYVGHPGIRPRFFIEGVPFVRDAVEPM</sequence>
<gene>
    <name evidence="1" type="ORF">SAMN05444370_10833</name>
</gene>
<keyword evidence="2" id="KW-1185">Reference proteome</keyword>
<evidence type="ECO:0008006" key="3">
    <source>
        <dbReference type="Google" id="ProtNLM"/>
    </source>
</evidence>
<proteinExistence type="predicted"/>
<dbReference type="EMBL" id="FNQM01000008">
    <property type="protein sequence ID" value="SEA63825.1"/>
    <property type="molecule type" value="Genomic_DNA"/>
</dbReference>